<evidence type="ECO:0000313" key="3">
    <source>
        <dbReference type="Proteomes" id="UP000824201"/>
    </source>
</evidence>
<accession>A0A9D1EF96</accession>
<dbReference type="InterPro" id="IPR025714">
    <property type="entry name" value="Methyltranfer_dom"/>
</dbReference>
<dbReference type="SUPFAM" id="SSF53335">
    <property type="entry name" value="S-adenosyl-L-methionine-dependent methyltransferases"/>
    <property type="match status" value="1"/>
</dbReference>
<sequence>MITNLKEGERLDDLECNGYRIIQNKNWFCFGTDAVLLSWFAKVRESERVLDMGTGTGVIPILLRAKTSGRQFVGLEIQEEIADMARRSVAWNHLEREIKIQTGDIKEASALFGGASFHVVTSNPPYMSVNTGFQNPDKKKAIARHEICCTLEDVIREASKVLKANGRFYMVHRPERLGDITAMFVKYKLKLKRLQTVHSMLEKEASLILIEAVKYGNPYVTVEPPIILYEQSGNTTQQYRKIYGKT</sequence>
<dbReference type="InterPro" id="IPR050210">
    <property type="entry name" value="tRNA_Adenine-N(6)_MTase"/>
</dbReference>
<dbReference type="CDD" id="cd02440">
    <property type="entry name" value="AdoMet_MTases"/>
    <property type="match status" value="1"/>
</dbReference>
<dbReference type="Proteomes" id="UP000824201">
    <property type="component" value="Unassembled WGS sequence"/>
</dbReference>
<dbReference type="PANTHER" id="PTHR47739">
    <property type="entry name" value="TRNA1(VAL) (ADENINE(37)-N6)-METHYLTRANSFERASE"/>
    <property type="match status" value="1"/>
</dbReference>
<proteinExistence type="predicted"/>
<evidence type="ECO:0000313" key="2">
    <source>
        <dbReference type="EMBL" id="HIR89229.1"/>
    </source>
</evidence>
<comment type="caution">
    <text evidence="2">The sequence shown here is derived from an EMBL/GenBank/DDBJ whole genome shotgun (WGS) entry which is preliminary data.</text>
</comment>
<gene>
    <name evidence="2" type="ORF">IAC96_09785</name>
</gene>
<dbReference type="AlphaFoldDB" id="A0A9D1EF96"/>
<dbReference type="Pfam" id="PF13847">
    <property type="entry name" value="Methyltransf_31"/>
    <property type="match status" value="1"/>
</dbReference>
<feature type="domain" description="Methyltransferase" evidence="1">
    <location>
        <begin position="46"/>
        <end position="172"/>
    </location>
</feature>
<dbReference type="Gene3D" id="3.40.50.150">
    <property type="entry name" value="Vaccinia Virus protein VP39"/>
    <property type="match status" value="1"/>
</dbReference>
<evidence type="ECO:0000259" key="1">
    <source>
        <dbReference type="Pfam" id="PF13847"/>
    </source>
</evidence>
<reference evidence="2" key="1">
    <citation type="submission" date="2020-10" db="EMBL/GenBank/DDBJ databases">
        <authorList>
            <person name="Gilroy R."/>
        </authorList>
    </citation>
    <scope>NUCLEOTIDE SEQUENCE</scope>
    <source>
        <strain evidence="2">ChiW13-3771</strain>
    </source>
</reference>
<dbReference type="PANTHER" id="PTHR47739:SF1">
    <property type="entry name" value="TRNA1(VAL) (ADENINE(37)-N6)-METHYLTRANSFERASE"/>
    <property type="match status" value="1"/>
</dbReference>
<dbReference type="EMBL" id="DVHN01000125">
    <property type="protein sequence ID" value="HIR89229.1"/>
    <property type="molecule type" value="Genomic_DNA"/>
</dbReference>
<dbReference type="InterPro" id="IPR029063">
    <property type="entry name" value="SAM-dependent_MTases_sf"/>
</dbReference>
<name>A0A9D1EF96_9FIRM</name>
<organism evidence="2 3">
    <name type="scientific">Candidatus Fimimorpha faecalis</name>
    <dbReference type="NCBI Taxonomy" id="2840824"/>
    <lineage>
        <taxon>Bacteria</taxon>
        <taxon>Bacillati</taxon>
        <taxon>Bacillota</taxon>
        <taxon>Clostridia</taxon>
        <taxon>Eubacteriales</taxon>
        <taxon>Candidatus Fimimorpha</taxon>
    </lineage>
</organism>
<protein>
    <submittedName>
        <fullName evidence="2">tRNA1(Val) (Adenine(37)-N6)-methyltransferase</fullName>
    </submittedName>
</protein>
<reference evidence="2" key="2">
    <citation type="journal article" date="2021" name="PeerJ">
        <title>Extensive microbial diversity within the chicken gut microbiome revealed by metagenomics and culture.</title>
        <authorList>
            <person name="Gilroy R."/>
            <person name="Ravi A."/>
            <person name="Getino M."/>
            <person name="Pursley I."/>
            <person name="Horton D.L."/>
            <person name="Alikhan N.F."/>
            <person name="Baker D."/>
            <person name="Gharbi K."/>
            <person name="Hall N."/>
            <person name="Watson M."/>
            <person name="Adriaenssens E.M."/>
            <person name="Foster-Nyarko E."/>
            <person name="Jarju S."/>
            <person name="Secka A."/>
            <person name="Antonio M."/>
            <person name="Oren A."/>
            <person name="Chaudhuri R.R."/>
            <person name="La Ragione R."/>
            <person name="Hildebrand F."/>
            <person name="Pallen M.J."/>
        </authorList>
    </citation>
    <scope>NUCLEOTIDE SEQUENCE</scope>
    <source>
        <strain evidence="2">ChiW13-3771</strain>
    </source>
</reference>